<dbReference type="PRINTS" id="PR00313">
    <property type="entry name" value="CABNDNGRPT"/>
</dbReference>
<name>A0A074MH32_ERYLO</name>
<evidence type="ECO:0000313" key="14">
    <source>
        <dbReference type="EMBL" id="KEO92100.1"/>
    </source>
</evidence>
<keyword evidence="8" id="KW-0798">TonB box</keyword>
<evidence type="ECO:0000256" key="4">
    <source>
        <dbReference type="ARBA" id="ARBA00022496"/>
    </source>
</evidence>
<dbReference type="AlphaFoldDB" id="A0A074MH32"/>
<evidence type="ECO:0000256" key="1">
    <source>
        <dbReference type="ARBA" id="ARBA00004571"/>
    </source>
</evidence>
<sequence>MKFTKNSNRILLAGASALAMVSLSNEAMAQTNTSGAEASEDNDQLPVIIVSATRRAGDVQDIPIAVTAIDAQQLERAAVADITLLDNVAPSFNLNASGTTTGGITLRIRGIGTTGNNTGLESAVGVFLDGVYLSRPGVALGDLLDIERVEVLRGPQGTLFGRNTSAGALDIRTKKPRLDRVEGFANATYGNYDLVNLQAGINVPVVADKFALRLAGAFRDRGGFIEGPTGVESNTIERIVMRGQALFDLGSGGELRLIGDYTEGDDACCHAIWLQDGPTVNFPAFGLPANGGAPNIGADALDDLRSNDGQFDTPFETWGVSAEYNVETPIGDLTYIGSYRDFESRTALETDYTQLSMFTIGASEQAIALGGTGNDILRSSAGSDILDGGSGDDTYVITSGTHTLVEAAGGGNDRVISSIDIVLGENIETLELRDNARIGTGNALGNVITGTGGDNELSGLGGDDRLEGLAGNDILRGGDGADLLDGSFGNDELFGDAGNDILRGGDEADVLEGGSGDDALFGDFGDDILRGGDNADFLDGGLGDDVLDGGGADDTADYSNAFGPVRIDLTIETAQDTGDYGVDTLISIERVIGGSGGDTIIGNDAVNVFTGGFGDDVIEGGSNVDTAIFRGTLANYTVVQFTDRSFGVSGPDGNDLLIGIEFAQFDDQILRLRPGLGVTVNFDTPDPAIYQAAMNNIRDFDGNALGGNGNWLRIGAADINGDGDIDQILVNDAIGRFATVGADSEGLVYFEDFSWAGETRVAGIYIDPLVQSGDVVQGSPNDSQRRFQNDLEIENINRVLGADDYDGDGLQDVYFALNDGTAFLRAVMEADGNIRYANYQSQEQVIEFLNANGFGEETYGDWFDNGSQSASGEPVSGGPAVLFASPDVPDIAQPIPLDDIGDDFTFAGPLLTDDLMSEFYG</sequence>
<accession>A0A074MH32</accession>
<dbReference type="eggNOG" id="COG1629">
    <property type="taxonomic scope" value="Bacteria"/>
</dbReference>
<dbReference type="EMBL" id="JMIW01000001">
    <property type="protein sequence ID" value="KEO92100.1"/>
    <property type="molecule type" value="Genomic_DNA"/>
</dbReference>
<evidence type="ECO:0000256" key="9">
    <source>
        <dbReference type="ARBA" id="ARBA00023136"/>
    </source>
</evidence>
<evidence type="ECO:0000256" key="11">
    <source>
        <dbReference type="PROSITE-ProRule" id="PRU01360"/>
    </source>
</evidence>
<keyword evidence="10 11" id="KW-0998">Cell outer membrane</keyword>
<dbReference type="GO" id="GO:0005509">
    <property type="term" value="F:calcium ion binding"/>
    <property type="evidence" value="ECO:0007669"/>
    <property type="project" value="InterPro"/>
</dbReference>
<dbReference type="InterPro" id="IPR018511">
    <property type="entry name" value="Hemolysin-typ_Ca-bd_CS"/>
</dbReference>
<comment type="caution">
    <text evidence="14">The sequence shown here is derived from an EMBL/GenBank/DDBJ whole genome shotgun (WGS) entry which is preliminary data.</text>
</comment>
<dbReference type="SUPFAM" id="SSF56935">
    <property type="entry name" value="Porins"/>
    <property type="match status" value="1"/>
</dbReference>
<evidence type="ECO:0000256" key="2">
    <source>
        <dbReference type="ARBA" id="ARBA00022448"/>
    </source>
</evidence>
<keyword evidence="7" id="KW-0406">Ion transport</keyword>
<gene>
    <name evidence="14" type="ORF">EH31_05375</name>
</gene>
<comment type="subcellular location">
    <subcellularLocation>
        <location evidence="1 11">Cell outer membrane</location>
        <topology evidence="1 11">Multi-pass membrane protein</topology>
    </subcellularLocation>
</comment>
<comment type="similarity">
    <text evidence="11">Belongs to the TonB-dependent receptor family.</text>
</comment>
<dbReference type="PROSITE" id="PS52016">
    <property type="entry name" value="TONB_DEPENDENT_REC_3"/>
    <property type="match status" value="1"/>
</dbReference>
<feature type="signal peptide" evidence="12">
    <location>
        <begin position="1"/>
        <end position="29"/>
    </location>
</feature>
<evidence type="ECO:0000256" key="3">
    <source>
        <dbReference type="ARBA" id="ARBA00022452"/>
    </source>
</evidence>
<dbReference type="Pfam" id="PF07715">
    <property type="entry name" value="Plug"/>
    <property type="match status" value="1"/>
</dbReference>
<keyword evidence="5 11" id="KW-0812">Transmembrane</keyword>
<protein>
    <recommendedName>
        <fullName evidence="13">TonB-dependent receptor plug domain-containing protein</fullName>
    </recommendedName>
</protein>
<proteinExistence type="inferred from homology"/>
<evidence type="ECO:0000256" key="10">
    <source>
        <dbReference type="ARBA" id="ARBA00023237"/>
    </source>
</evidence>
<evidence type="ECO:0000259" key="13">
    <source>
        <dbReference type="Pfam" id="PF07715"/>
    </source>
</evidence>
<dbReference type="Pfam" id="PF00353">
    <property type="entry name" value="HemolysinCabind"/>
    <property type="match status" value="4"/>
</dbReference>
<dbReference type="GO" id="GO:0009279">
    <property type="term" value="C:cell outer membrane"/>
    <property type="evidence" value="ECO:0007669"/>
    <property type="project" value="UniProtKB-SubCell"/>
</dbReference>
<evidence type="ECO:0000256" key="12">
    <source>
        <dbReference type="SAM" id="SignalP"/>
    </source>
</evidence>
<organism evidence="14 15">
    <name type="scientific">Erythrobacter longus</name>
    <dbReference type="NCBI Taxonomy" id="1044"/>
    <lineage>
        <taxon>Bacteria</taxon>
        <taxon>Pseudomonadati</taxon>
        <taxon>Pseudomonadota</taxon>
        <taxon>Alphaproteobacteria</taxon>
        <taxon>Sphingomonadales</taxon>
        <taxon>Erythrobacteraceae</taxon>
        <taxon>Erythrobacter/Porphyrobacter group</taxon>
        <taxon>Erythrobacter</taxon>
    </lineage>
</organism>
<evidence type="ECO:0000256" key="5">
    <source>
        <dbReference type="ARBA" id="ARBA00022692"/>
    </source>
</evidence>
<dbReference type="InterPro" id="IPR001343">
    <property type="entry name" value="Hemolysn_Ca-bd"/>
</dbReference>
<dbReference type="eggNOG" id="COG2931">
    <property type="taxonomic scope" value="Bacteria"/>
</dbReference>
<dbReference type="PROSITE" id="PS00330">
    <property type="entry name" value="HEMOLYSIN_CALCIUM"/>
    <property type="match status" value="3"/>
</dbReference>
<keyword evidence="12" id="KW-0732">Signal</keyword>
<keyword evidence="9 11" id="KW-0472">Membrane</keyword>
<evidence type="ECO:0000256" key="7">
    <source>
        <dbReference type="ARBA" id="ARBA00023065"/>
    </source>
</evidence>
<evidence type="ECO:0000256" key="6">
    <source>
        <dbReference type="ARBA" id="ARBA00023004"/>
    </source>
</evidence>
<keyword evidence="15" id="KW-1185">Reference proteome</keyword>
<dbReference type="GO" id="GO:0006826">
    <property type="term" value="P:iron ion transport"/>
    <property type="evidence" value="ECO:0007669"/>
    <property type="project" value="UniProtKB-KW"/>
</dbReference>
<evidence type="ECO:0000313" key="15">
    <source>
        <dbReference type="Proteomes" id="UP000027647"/>
    </source>
</evidence>
<dbReference type="Gene3D" id="2.150.10.10">
    <property type="entry name" value="Serralysin-like metalloprotease, C-terminal"/>
    <property type="match status" value="3"/>
</dbReference>
<feature type="chain" id="PRO_5001697204" description="TonB-dependent receptor plug domain-containing protein" evidence="12">
    <location>
        <begin position="30"/>
        <end position="921"/>
    </location>
</feature>
<dbReference type="OrthoDB" id="9760333at2"/>
<dbReference type="PANTHER" id="PTHR32552">
    <property type="entry name" value="FERRICHROME IRON RECEPTOR-RELATED"/>
    <property type="match status" value="1"/>
</dbReference>
<dbReference type="SUPFAM" id="SSF51120">
    <property type="entry name" value="beta-Roll"/>
    <property type="match status" value="2"/>
</dbReference>
<dbReference type="InterPro" id="IPR039426">
    <property type="entry name" value="TonB-dep_rcpt-like"/>
</dbReference>
<dbReference type="InterPro" id="IPR036942">
    <property type="entry name" value="Beta-barrel_TonB_sf"/>
</dbReference>
<feature type="domain" description="TonB-dependent receptor plug" evidence="13">
    <location>
        <begin position="59"/>
        <end position="168"/>
    </location>
</feature>
<dbReference type="InterPro" id="IPR012910">
    <property type="entry name" value="Plug_dom"/>
</dbReference>
<dbReference type="Proteomes" id="UP000027647">
    <property type="component" value="Unassembled WGS sequence"/>
</dbReference>
<keyword evidence="4" id="KW-0410">Iron transport</keyword>
<keyword evidence="3 11" id="KW-1134">Transmembrane beta strand</keyword>
<keyword evidence="6" id="KW-0408">Iron</keyword>
<dbReference type="PANTHER" id="PTHR32552:SF81">
    <property type="entry name" value="TONB-DEPENDENT OUTER MEMBRANE RECEPTOR"/>
    <property type="match status" value="1"/>
</dbReference>
<dbReference type="Gene3D" id="2.40.170.20">
    <property type="entry name" value="TonB-dependent receptor, beta-barrel domain"/>
    <property type="match status" value="1"/>
</dbReference>
<reference evidence="14 15" key="1">
    <citation type="submission" date="2014-04" db="EMBL/GenBank/DDBJ databases">
        <title>A comprehensive comparison of genomes of Erythrobacter spp. strains.</title>
        <authorList>
            <person name="Zheng Q."/>
        </authorList>
    </citation>
    <scope>NUCLEOTIDE SEQUENCE [LARGE SCALE GENOMIC DNA]</scope>
    <source>
        <strain evidence="14 15">DSM 6997</strain>
    </source>
</reference>
<keyword evidence="2 11" id="KW-0813">Transport</keyword>
<evidence type="ECO:0000256" key="8">
    <source>
        <dbReference type="ARBA" id="ARBA00023077"/>
    </source>
</evidence>
<dbReference type="STRING" id="1044.EH31_05375"/>
<dbReference type="InterPro" id="IPR011049">
    <property type="entry name" value="Serralysin-like_metalloprot_C"/>
</dbReference>